<dbReference type="Gene3D" id="1.20.120.350">
    <property type="entry name" value="Voltage-gated potassium channels. Chain C"/>
    <property type="match status" value="1"/>
</dbReference>
<name>A0A1E5LKH6_9BACI</name>
<evidence type="ECO:0000256" key="5">
    <source>
        <dbReference type="SAM" id="Phobius"/>
    </source>
</evidence>
<dbReference type="STRING" id="1305675.BFG57_07755"/>
<accession>A0A1E5LKH6</accession>
<dbReference type="InterPro" id="IPR027359">
    <property type="entry name" value="Volt_channel_dom_sf"/>
</dbReference>
<proteinExistence type="predicted"/>
<evidence type="ECO:0000256" key="1">
    <source>
        <dbReference type="ARBA" id="ARBA00004141"/>
    </source>
</evidence>
<keyword evidence="7" id="KW-1185">Reference proteome</keyword>
<feature type="transmembrane region" description="Helical" evidence="5">
    <location>
        <begin position="168"/>
        <end position="190"/>
    </location>
</feature>
<protein>
    <submittedName>
        <fullName evidence="6">Transporter</fullName>
    </submittedName>
</protein>
<feature type="transmembrane region" description="Helical" evidence="5">
    <location>
        <begin position="35"/>
        <end position="54"/>
    </location>
</feature>
<reference evidence="6 7" key="1">
    <citation type="submission" date="2016-08" db="EMBL/GenBank/DDBJ databases">
        <title>Genome of Bacillus solimangrovi GH2-4.</title>
        <authorList>
            <person name="Lim S."/>
            <person name="Kim B.-C."/>
        </authorList>
    </citation>
    <scope>NUCLEOTIDE SEQUENCE [LARGE SCALE GENOMIC DNA]</scope>
    <source>
        <strain evidence="6 7">GH2-4</strain>
    </source>
</reference>
<comment type="subcellular location">
    <subcellularLocation>
        <location evidence="1">Membrane</location>
        <topology evidence="1">Multi-pass membrane protein</topology>
    </subcellularLocation>
</comment>
<dbReference type="AlphaFoldDB" id="A0A1E5LKH6"/>
<feature type="transmembrane region" description="Helical" evidence="5">
    <location>
        <begin position="12"/>
        <end position="29"/>
    </location>
</feature>
<organism evidence="6 7">
    <name type="scientific">Bacillus solimangrovi</name>
    <dbReference type="NCBI Taxonomy" id="1305675"/>
    <lineage>
        <taxon>Bacteria</taxon>
        <taxon>Bacillati</taxon>
        <taxon>Bacillota</taxon>
        <taxon>Bacilli</taxon>
        <taxon>Bacillales</taxon>
        <taxon>Bacillaceae</taxon>
        <taxon>Bacillus</taxon>
    </lineage>
</organism>
<dbReference type="OrthoDB" id="9785285at2"/>
<dbReference type="GO" id="GO:0016020">
    <property type="term" value="C:membrane"/>
    <property type="evidence" value="ECO:0007669"/>
    <property type="project" value="UniProtKB-SubCell"/>
</dbReference>
<dbReference type="EMBL" id="MJEH01000001">
    <property type="protein sequence ID" value="OEH94575.1"/>
    <property type="molecule type" value="Genomic_DNA"/>
</dbReference>
<evidence type="ECO:0000313" key="6">
    <source>
        <dbReference type="EMBL" id="OEH94575.1"/>
    </source>
</evidence>
<feature type="transmembrane region" description="Helical" evidence="5">
    <location>
        <begin position="114"/>
        <end position="134"/>
    </location>
</feature>
<dbReference type="Proteomes" id="UP000095209">
    <property type="component" value="Unassembled WGS sequence"/>
</dbReference>
<keyword evidence="3 5" id="KW-1133">Transmembrane helix</keyword>
<evidence type="ECO:0000313" key="7">
    <source>
        <dbReference type="Proteomes" id="UP000095209"/>
    </source>
</evidence>
<keyword evidence="4 5" id="KW-0472">Membrane</keyword>
<comment type="caution">
    <text evidence="6">The sequence shown here is derived from an EMBL/GenBank/DDBJ whole genome shotgun (WGS) entry which is preliminary data.</text>
</comment>
<sequence>MKEMNKFQRIYEGIMILLVMLTIMTLWQENTYNTTLNWIVWFVFFIDFVIRLSLAKQKLEFLKKNPFLVIAVIPLDQFFQVARIVRVIYLFRIKTIIKHYIRPYADKLTYQSKVWIFIGLLCLLFAESIIIWMMESQVESIIQSFQYILQHLMFFGRKTLHSEHALTMWLFVFTSIVGIILHGIAVQWVFERLSSFMKKQKKVTNKNY</sequence>
<keyword evidence="2 5" id="KW-0812">Transmembrane</keyword>
<evidence type="ECO:0000256" key="4">
    <source>
        <dbReference type="ARBA" id="ARBA00023136"/>
    </source>
</evidence>
<evidence type="ECO:0000256" key="3">
    <source>
        <dbReference type="ARBA" id="ARBA00022989"/>
    </source>
</evidence>
<evidence type="ECO:0000256" key="2">
    <source>
        <dbReference type="ARBA" id="ARBA00022692"/>
    </source>
</evidence>
<gene>
    <name evidence="6" type="ORF">BFG57_07755</name>
</gene>
<dbReference type="SUPFAM" id="SSF81324">
    <property type="entry name" value="Voltage-gated potassium channels"/>
    <property type="match status" value="1"/>
</dbReference>